<dbReference type="EMBL" id="CP034086">
    <property type="protein sequence ID" value="AZG77784.1"/>
    <property type="molecule type" value="Genomic_DNA"/>
</dbReference>
<reference evidence="5 6" key="1">
    <citation type="submission" date="2018-11" db="EMBL/GenBank/DDBJ databases">
        <title>Genome squencing of methanotrophic bacteria isolated from alkaline groundwater in Korea.</title>
        <authorList>
            <person name="Nguyen L.N."/>
        </authorList>
    </citation>
    <scope>NUCLEOTIDE SEQUENCE [LARGE SCALE GENOMIC DNA]</scope>
    <source>
        <strain evidence="5 6">GW6</strain>
    </source>
</reference>
<feature type="transmembrane region" description="Helical" evidence="2">
    <location>
        <begin position="82"/>
        <end position="101"/>
    </location>
</feature>
<dbReference type="InterPro" id="IPR036779">
    <property type="entry name" value="LysM_dom_sf"/>
</dbReference>
<feature type="transmembrane region" description="Helical" evidence="2">
    <location>
        <begin position="278"/>
        <end position="296"/>
    </location>
</feature>
<evidence type="ECO:0000313" key="5">
    <source>
        <dbReference type="EMBL" id="AZG77784.1"/>
    </source>
</evidence>
<keyword evidence="2" id="KW-1133">Transmembrane helix</keyword>
<dbReference type="PANTHER" id="PTHR42208">
    <property type="entry name" value="HEAVY METAL TRANSPORTER-RELATED"/>
    <property type="match status" value="1"/>
</dbReference>
<sequence length="538" mass="57016">MNETAITFHARGMHCHGCEHVIEAAVRKLAGVRSVSASYPTETVVVDYDADATNFSAIRNSVEQNGYRVVLTEEAQRRRSPFIRLAIIVAALAGLAGLILFDTRWISAEGEPDIAQHMSLGLLFLLGLLTGFHCVGMCGAFVVSYAAADARAGRSSFVSHLSYGAGKTLSYTAIGAAFGWLGAFIAFTPMLRGVAGVAAGAFLLIFGLNMLGLFAPLRRFRLGLPGPLQNWVNREAGGARHRPFVIGLLNGLMIACGPLQAMYVMAAGTGSPVEGAKTLFVFGLGTLPVMLAFGALTTVLSGAVTHRLLTASGVIVVALGAVMINRGLILTGSGADLASLMTDWRNPAPVEFDQSPQDSATPKTQTIEMEANGLGFAPSRFTLLRGVPVKWVINATQVTTCNNRILVPSLNLEFDVKPGRQTIEFTPEKTGVIPWSCWMGMLRGEFVVVDAKPAAPSQPSAPVASAVQGAPQATQSAPASAAVPKTYTVRRGDTLRAIAKRLYGDEKRWRDIAAANPALNHKKLRQGQIITLPAGAPP</sequence>
<dbReference type="InterPro" id="IPR039447">
    <property type="entry name" value="UreH-like_TM_dom"/>
</dbReference>
<name>A0A3G8M8A2_9HYPH</name>
<evidence type="ECO:0000259" key="4">
    <source>
        <dbReference type="PROSITE" id="PS51782"/>
    </source>
</evidence>
<keyword evidence="2" id="KW-0472">Membrane</keyword>
<dbReference type="Pfam" id="PF13386">
    <property type="entry name" value="DsbD_2"/>
    <property type="match status" value="1"/>
</dbReference>
<organism evidence="5 6">
    <name type="scientific">Methylocystis rosea</name>
    <dbReference type="NCBI Taxonomy" id="173366"/>
    <lineage>
        <taxon>Bacteria</taxon>
        <taxon>Pseudomonadati</taxon>
        <taxon>Pseudomonadota</taxon>
        <taxon>Alphaproteobacteria</taxon>
        <taxon>Hyphomicrobiales</taxon>
        <taxon>Methylocystaceae</taxon>
        <taxon>Methylocystis</taxon>
    </lineage>
</organism>
<dbReference type="SUPFAM" id="SSF54106">
    <property type="entry name" value="LysM domain"/>
    <property type="match status" value="1"/>
</dbReference>
<dbReference type="Pfam" id="PF00403">
    <property type="entry name" value="HMA"/>
    <property type="match status" value="1"/>
</dbReference>
<dbReference type="Gene3D" id="3.30.70.100">
    <property type="match status" value="1"/>
</dbReference>
<dbReference type="InterPro" id="IPR008972">
    <property type="entry name" value="Cupredoxin"/>
</dbReference>
<dbReference type="Gene3D" id="3.10.350.10">
    <property type="entry name" value="LysM domain"/>
    <property type="match status" value="1"/>
</dbReference>
<dbReference type="Gene3D" id="2.60.40.420">
    <property type="entry name" value="Cupredoxins - blue copper proteins"/>
    <property type="match status" value="1"/>
</dbReference>
<keyword evidence="2" id="KW-0812">Transmembrane</keyword>
<dbReference type="InterPro" id="IPR006121">
    <property type="entry name" value="HMA_dom"/>
</dbReference>
<dbReference type="CDD" id="cd00371">
    <property type="entry name" value="HMA"/>
    <property type="match status" value="1"/>
</dbReference>
<dbReference type="PANTHER" id="PTHR42208:SF1">
    <property type="entry name" value="HEAVY METAL TRANSPORTER"/>
    <property type="match status" value="1"/>
</dbReference>
<dbReference type="SUPFAM" id="SSF55008">
    <property type="entry name" value="HMA, heavy metal-associated domain"/>
    <property type="match status" value="1"/>
</dbReference>
<dbReference type="GO" id="GO:0046872">
    <property type="term" value="F:metal ion binding"/>
    <property type="evidence" value="ECO:0007669"/>
    <property type="project" value="InterPro"/>
</dbReference>
<evidence type="ECO:0000256" key="2">
    <source>
        <dbReference type="SAM" id="Phobius"/>
    </source>
</evidence>
<dbReference type="SMART" id="SM00257">
    <property type="entry name" value="LysM"/>
    <property type="match status" value="1"/>
</dbReference>
<dbReference type="InterPro" id="IPR036163">
    <property type="entry name" value="HMA_dom_sf"/>
</dbReference>
<feature type="transmembrane region" description="Helical" evidence="2">
    <location>
        <begin position="121"/>
        <end position="148"/>
    </location>
</feature>
<accession>A0A3G8M8A2</accession>
<feature type="domain" description="LysM" evidence="4">
    <location>
        <begin position="485"/>
        <end position="532"/>
    </location>
</feature>
<dbReference type="Proteomes" id="UP000273982">
    <property type="component" value="Chromosome"/>
</dbReference>
<dbReference type="KEGG" id="mros:EHO51_14190"/>
<feature type="transmembrane region" description="Helical" evidence="2">
    <location>
        <begin position="169"/>
        <end position="187"/>
    </location>
</feature>
<dbReference type="CDD" id="cd00118">
    <property type="entry name" value="LysM"/>
    <property type="match status" value="1"/>
</dbReference>
<evidence type="ECO:0000256" key="1">
    <source>
        <dbReference type="SAM" id="MobiDB-lite"/>
    </source>
</evidence>
<feature type="domain" description="HMA" evidence="3">
    <location>
        <begin position="4"/>
        <end position="70"/>
    </location>
</feature>
<dbReference type="PROSITE" id="PS50846">
    <property type="entry name" value="HMA_2"/>
    <property type="match status" value="1"/>
</dbReference>
<evidence type="ECO:0000259" key="3">
    <source>
        <dbReference type="PROSITE" id="PS50846"/>
    </source>
</evidence>
<gene>
    <name evidence="5" type="ORF">EHO51_14190</name>
</gene>
<feature type="region of interest" description="Disordered" evidence="1">
    <location>
        <begin position="458"/>
        <end position="479"/>
    </location>
</feature>
<evidence type="ECO:0000313" key="6">
    <source>
        <dbReference type="Proteomes" id="UP000273982"/>
    </source>
</evidence>
<feature type="transmembrane region" description="Helical" evidence="2">
    <location>
        <begin position="308"/>
        <end position="329"/>
    </location>
</feature>
<feature type="transmembrane region" description="Helical" evidence="2">
    <location>
        <begin position="193"/>
        <end position="215"/>
    </location>
</feature>
<dbReference type="RefSeq" id="WP_124739429.1">
    <property type="nucleotide sequence ID" value="NZ_CP034086.1"/>
</dbReference>
<feature type="transmembrane region" description="Helical" evidence="2">
    <location>
        <begin position="244"/>
        <end position="266"/>
    </location>
</feature>
<dbReference type="PROSITE" id="PS51782">
    <property type="entry name" value="LYSM"/>
    <property type="match status" value="1"/>
</dbReference>
<dbReference type="SUPFAM" id="SSF49503">
    <property type="entry name" value="Cupredoxins"/>
    <property type="match status" value="1"/>
</dbReference>
<dbReference type="Pfam" id="PF01476">
    <property type="entry name" value="LysM"/>
    <property type="match status" value="1"/>
</dbReference>
<dbReference type="InterPro" id="IPR018392">
    <property type="entry name" value="LysM"/>
</dbReference>
<proteinExistence type="predicted"/>
<protein>
    <submittedName>
        <fullName evidence="5">LysM peptidoglycan-binding domain-containing protein</fullName>
    </submittedName>
</protein>
<dbReference type="AlphaFoldDB" id="A0A3G8M8A2"/>